<proteinExistence type="inferred from homology"/>
<evidence type="ECO:0000256" key="2">
    <source>
        <dbReference type="ARBA" id="ARBA00007935"/>
    </source>
</evidence>
<dbReference type="GO" id="GO:0022857">
    <property type="term" value="F:transmembrane transporter activity"/>
    <property type="evidence" value="ECO:0007669"/>
    <property type="project" value="InterPro"/>
</dbReference>
<protein>
    <submittedName>
        <fullName evidence="9">Iron chelate uptake ABC transporter family permease subunit</fullName>
    </submittedName>
</protein>
<feature type="transmembrane region" description="Helical" evidence="8">
    <location>
        <begin position="189"/>
        <end position="207"/>
    </location>
</feature>
<comment type="caution">
    <text evidence="9">The sequence shown here is derived from an EMBL/GenBank/DDBJ whole genome shotgun (WGS) entry which is preliminary data.</text>
</comment>
<feature type="transmembrane region" description="Helical" evidence="8">
    <location>
        <begin position="86"/>
        <end position="107"/>
    </location>
</feature>
<dbReference type="PANTHER" id="PTHR30472">
    <property type="entry name" value="FERRIC ENTEROBACTIN TRANSPORT SYSTEM PERMEASE PROTEIN"/>
    <property type="match status" value="1"/>
</dbReference>
<dbReference type="EMBL" id="WMII01000020">
    <property type="protein sequence ID" value="MTH65989.1"/>
    <property type="molecule type" value="Genomic_DNA"/>
</dbReference>
<organism evidence="9 10">
    <name type="scientific">Paracoccus shanxieyensis</name>
    <dbReference type="NCBI Taxonomy" id="2675752"/>
    <lineage>
        <taxon>Bacteria</taxon>
        <taxon>Pseudomonadati</taxon>
        <taxon>Pseudomonadota</taxon>
        <taxon>Alphaproteobacteria</taxon>
        <taxon>Rhodobacterales</taxon>
        <taxon>Paracoccaceae</taxon>
        <taxon>Paracoccus</taxon>
    </lineage>
</organism>
<gene>
    <name evidence="9" type="ORF">GL284_17120</name>
</gene>
<keyword evidence="5 8" id="KW-0812">Transmembrane</keyword>
<feature type="transmembrane region" description="Helical" evidence="8">
    <location>
        <begin position="300"/>
        <end position="321"/>
    </location>
</feature>
<feature type="transmembrane region" description="Helical" evidence="8">
    <location>
        <begin position="228"/>
        <end position="254"/>
    </location>
</feature>
<feature type="transmembrane region" description="Helical" evidence="8">
    <location>
        <begin position="274"/>
        <end position="293"/>
    </location>
</feature>
<keyword evidence="4" id="KW-1003">Cell membrane</keyword>
<dbReference type="InterPro" id="IPR000522">
    <property type="entry name" value="ABC_transptr_permease_BtuC"/>
</dbReference>
<dbReference type="GO" id="GO:0005886">
    <property type="term" value="C:plasma membrane"/>
    <property type="evidence" value="ECO:0007669"/>
    <property type="project" value="UniProtKB-SubCell"/>
</dbReference>
<keyword evidence="10" id="KW-1185">Reference proteome</keyword>
<evidence type="ECO:0000256" key="3">
    <source>
        <dbReference type="ARBA" id="ARBA00022448"/>
    </source>
</evidence>
<comment type="similarity">
    <text evidence="2">Belongs to the binding-protein-dependent transport system permease family. FecCD subfamily.</text>
</comment>
<dbReference type="Pfam" id="PF01032">
    <property type="entry name" value="FecCD"/>
    <property type="match status" value="1"/>
</dbReference>
<evidence type="ECO:0000313" key="10">
    <source>
        <dbReference type="Proteomes" id="UP000478740"/>
    </source>
</evidence>
<dbReference type="GO" id="GO:0033214">
    <property type="term" value="P:siderophore-iron import into cell"/>
    <property type="evidence" value="ECO:0007669"/>
    <property type="project" value="TreeGrafter"/>
</dbReference>
<evidence type="ECO:0000256" key="1">
    <source>
        <dbReference type="ARBA" id="ARBA00004651"/>
    </source>
</evidence>
<evidence type="ECO:0000256" key="5">
    <source>
        <dbReference type="ARBA" id="ARBA00022692"/>
    </source>
</evidence>
<comment type="subcellular location">
    <subcellularLocation>
        <location evidence="1">Cell membrane</location>
        <topology evidence="1">Multi-pass membrane protein</topology>
    </subcellularLocation>
</comment>
<feature type="transmembrane region" description="Helical" evidence="8">
    <location>
        <begin position="144"/>
        <end position="164"/>
    </location>
</feature>
<keyword evidence="7 8" id="KW-0472">Membrane</keyword>
<dbReference type="RefSeq" id="WP_155045823.1">
    <property type="nucleotide sequence ID" value="NZ_WMIH01000018.1"/>
</dbReference>
<dbReference type="Proteomes" id="UP000478740">
    <property type="component" value="Unassembled WGS sequence"/>
</dbReference>
<reference evidence="9 10" key="1">
    <citation type="submission" date="2019-11" db="EMBL/GenBank/DDBJ databases">
        <authorList>
            <person name="Dong K."/>
        </authorList>
    </citation>
    <scope>NUCLEOTIDE SEQUENCE [LARGE SCALE GENOMIC DNA]</scope>
    <source>
        <strain evidence="9 10">DK608</strain>
    </source>
</reference>
<feature type="transmembrane region" description="Helical" evidence="8">
    <location>
        <begin position="58"/>
        <end position="79"/>
    </location>
</feature>
<dbReference type="CDD" id="cd06550">
    <property type="entry name" value="TM_ABC_iron-siderophores_like"/>
    <property type="match status" value="1"/>
</dbReference>
<name>A0A6L6J1F9_9RHOB</name>
<evidence type="ECO:0000256" key="8">
    <source>
        <dbReference type="SAM" id="Phobius"/>
    </source>
</evidence>
<keyword evidence="3" id="KW-0813">Transport</keyword>
<evidence type="ECO:0000256" key="4">
    <source>
        <dbReference type="ARBA" id="ARBA00022475"/>
    </source>
</evidence>
<feature type="transmembrane region" description="Helical" evidence="8">
    <location>
        <begin position="113"/>
        <end position="132"/>
    </location>
</feature>
<keyword evidence="6 8" id="KW-1133">Transmembrane helix</keyword>
<dbReference type="Gene3D" id="1.10.3470.10">
    <property type="entry name" value="ABC transporter involved in vitamin B12 uptake, BtuC"/>
    <property type="match status" value="1"/>
</dbReference>
<dbReference type="InterPro" id="IPR037294">
    <property type="entry name" value="ABC_BtuC-like"/>
</dbReference>
<dbReference type="SUPFAM" id="SSF81345">
    <property type="entry name" value="ABC transporter involved in vitamin B12 uptake, BtuC"/>
    <property type="match status" value="1"/>
</dbReference>
<dbReference type="FunFam" id="1.10.3470.10:FF:000001">
    <property type="entry name" value="Vitamin B12 ABC transporter permease BtuC"/>
    <property type="match status" value="1"/>
</dbReference>
<evidence type="ECO:0000313" key="9">
    <source>
        <dbReference type="EMBL" id="MTH65989.1"/>
    </source>
</evidence>
<accession>A0A6L6J1F9</accession>
<dbReference type="AlphaFoldDB" id="A0A6L6J1F9"/>
<evidence type="ECO:0000256" key="7">
    <source>
        <dbReference type="ARBA" id="ARBA00023136"/>
    </source>
</evidence>
<sequence length="326" mass="33673">MRAVWALLLAGLLAAFLAAIAMGDQRLGLGQVLAALTGAPDTPAGTRMIVTGLRLPRALMAVLVGASLGVAGAVCQAIMRNPLAEPGLLGINAGAALAATAIIIEFRTIPQDLLPVLTFAGALAMSAAIYAFSWRQGTSSVRIILIGIGLGALAGAGASFISTFGDPPAVQRAMIWLSGSLQDSRWERVRMLALWAILPFVAAWLIARELDLIAFGDTVARGLGQRVNLLRGMAVLICASLAGAAVAAAGLVGFVGLAAPHLARRLVGHAHARLIPASALVGAILVLVADLAARRIMPPVQLPVGLFTALLGAPFFGFLLWKRRND</sequence>
<evidence type="ECO:0000256" key="6">
    <source>
        <dbReference type="ARBA" id="ARBA00022989"/>
    </source>
</evidence>
<dbReference type="PANTHER" id="PTHR30472:SF24">
    <property type="entry name" value="FERRIC ENTEROBACTIN TRANSPORT SYSTEM PERMEASE PROTEIN FEPG"/>
    <property type="match status" value="1"/>
</dbReference>